<dbReference type="CDD" id="cd17534">
    <property type="entry name" value="REC_DC-like"/>
    <property type="match status" value="1"/>
</dbReference>
<feature type="domain" description="Response regulatory" evidence="4">
    <location>
        <begin position="7"/>
        <end position="122"/>
    </location>
</feature>
<dbReference type="OrthoDB" id="1646880at2"/>
<dbReference type="Proteomes" id="UP000199021">
    <property type="component" value="Unassembled WGS sequence"/>
</dbReference>
<keyword evidence="2" id="KW-0597">Phosphoprotein</keyword>
<organism evidence="5 6">
    <name type="scientific">Neolewinella agarilytica</name>
    <dbReference type="NCBI Taxonomy" id="478744"/>
    <lineage>
        <taxon>Bacteria</taxon>
        <taxon>Pseudomonadati</taxon>
        <taxon>Bacteroidota</taxon>
        <taxon>Saprospiria</taxon>
        <taxon>Saprospirales</taxon>
        <taxon>Lewinellaceae</taxon>
        <taxon>Neolewinella</taxon>
    </lineage>
</organism>
<keyword evidence="1 5" id="KW-0238">DNA-binding</keyword>
<dbReference type="SMART" id="SM00448">
    <property type="entry name" value="REC"/>
    <property type="match status" value="1"/>
</dbReference>
<feature type="domain" description="HTH luxR-type" evidence="3">
    <location>
        <begin position="140"/>
        <end position="205"/>
    </location>
</feature>
<name>A0A1H8ZFB6_9BACT</name>
<dbReference type="InterPro" id="IPR000792">
    <property type="entry name" value="Tscrpt_reg_LuxR_C"/>
</dbReference>
<evidence type="ECO:0000256" key="1">
    <source>
        <dbReference type="ARBA" id="ARBA00023125"/>
    </source>
</evidence>
<dbReference type="AlphaFoldDB" id="A0A1H8ZFB6"/>
<keyword evidence="6" id="KW-1185">Reference proteome</keyword>
<dbReference type="Pfam" id="PF00072">
    <property type="entry name" value="Response_reg"/>
    <property type="match status" value="1"/>
</dbReference>
<dbReference type="InterPro" id="IPR039420">
    <property type="entry name" value="WalR-like"/>
</dbReference>
<dbReference type="GO" id="GO:0006355">
    <property type="term" value="P:regulation of DNA-templated transcription"/>
    <property type="evidence" value="ECO:0007669"/>
    <property type="project" value="InterPro"/>
</dbReference>
<proteinExistence type="predicted"/>
<dbReference type="PROSITE" id="PS00622">
    <property type="entry name" value="HTH_LUXR_1"/>
    <property type="match status" value="1"/>
</dbReference>
<dbReference type="InterPro" id="IPR001789">
    <property type="entry name" value="Sig_transdc_resp-reg_receiver"/>
</dbReference>
<dbReference type="CDD" id="cd06170">
    <property type="entry name" value="LuxR_C_like"/>
    <property type="match status" value="1"/>
</dbReference>
<evidence type="ECO:0000259" key="3">
    <source>
        <dbReference type="PROSITE" id="PS50043"/>
    </source>
</evidence>
<dbReference type="GO" id="GO:0000160">
    <property type="term" value="P:phosphorelay signal transduction system"/>
    <property type="evidence" value="ECO:0007669"/>
    <property type="project" value="InterPro"/>
</dbReference>
<dbReference type="GO" id="GO:0003677">
    <property type="term" value="F:DNA binding"/>
    <property type="evidence" value="ECO:0007669"/>
    <property type="project" value="UniProtKB-KW"/>
</dbReference>
<dbReference type="SMART" id="SM00421">
    <property type="entry name" value="HTH_LUXR"/>
    <property type="match status" value="1"/>
</dbReference>
<dbReference type="InterPro" id="IPR036388">
    <property type="entry name" value="WH-like_DNA-bd_sf"/>
</dbReference>
<dbReference type="RefSeq" id="WP_090165026.1">
    <property type="nucleotide sequence ID" value="NZ_FOFB01000001.1"/>
</dbReference>
<evidence type="ECO:0000313" key="5">
    <source>
        <dbReference type="EMBL" id="SEP63169.1"/>
    </source>
</evidence>
<evidence type="ECO:0000256" key="2">
    <source>
        <dbReference type="PROSITE-ProRule" id="PRU00169"/>
    </source>
</evidence>
<dbReference type="Gene3D" id="3.40.50.2300">
    <property type="match status" value="1"/>
</dbReference>
<evidence type="ECO:0000259" key="4">
    <source>
        <dbReference type="PROSITE" id="PS50110"/>
    </source>
</evidence>
<dbReference type="InParanoid" id="A0A1H8ZFB6"/>
<dbReference type="PROSITE" id="PS50110">
    <property type="entry name" value="RESPONSE_REGULATORY"/>
    <property type="match status" value="1"/>
</dbReference>
<dbReference type="Pfam" id="PF00196">
    <property type="entry name" value="GerE"/>
    <property type="match status" value="1"/>
</dbReference>
<dbReference type="SUPFAM" id="SSF52172">
    <property type="entry name" value="CheY-like"/>
    <property type="match status" value="1"/>
</dbReference>
<dbReference type="PANTHER" id="PTHR43214">
    <property type="entry name" value="TWO-COMPONENT RESPONSE REGULATOR"/>
    <property type="match status" value="1"/>
</dbReference>
<reference evidence="6" key="1">
    <citation type="submission" date="2016-10" db="EMBL/GenBank/DDBJ databases">
        <authorList>
            <person name="Varghese N."/>
            <person name="Submissions S."/>
        </authorList>
    </citation>
    <scope>NUCLEOTIDE SEQUENCE [LARGE SCALE GENOMIC DNA]</scope>
    <source>
        <strain evidence="6">DSM 24740</strain>
    </source>
</reference>
<dbReference type="InterPro" id="IPR016032">
    <property type="entry name" value="Sig_transdc_resp-reg_C-effctor"/>
</dbReference>
<dbReference type="STRING" id="478744.SAMN05444359_101305"/>
<protein>
    <submittedName>
        <fullName evidence="5">DNA-binding response regulator, NarL/FixJ family, contains REC and HTH domains</fullName>
    </submittedName>
</protein>
<dbReference type="Gene3D" id="1.10.10.10">
    <property type="entry name" value="Winged helix-like DNA-binding domain superfamily/Winged helix DNA-binding domain"/>
    <property type="match status" value="1"/>
</dbReference>
<accession>A0A1H8ZFB6</accession>
<evidence type="ECO:0000313" key="6">
    <source>
        <dbReference type="Proteomes" id="UP000199021"/>
    </source>
</evidence>
<dbReference type="SUPFAM" id="SSF46894">
    <property type="entry name" value="C-terminal effector domain of the bipartite response regulators"/>
    <property type="match status" value="1"/>
</dbReference>
<sequence>MTPSPKSILIIEDEAVIAMEIEAALRSLGYRIAGKARNGDKALDLLASTKPDLALLDIELKGTLNGIDLARIIREKYNFPFVFLTAFSDRATLDSLRDTLPYGYIVKPFNESDLYTTIEIALDKFAAEQAPVFPTILSLNERLKEPLTEREYETLQLLDEGLSYREIGERLFLSVNTVKSYQKNLFAKIGASSRHQAVSWVRGGR</sequence>
<gene>
    <name evidence="5" type="ORF">SAMN05444359_101305</name>
</gene>
<feature type="modified residue" description="4-aspartylphosphate" evidence="2">
    <location>
        <position position="57"/>
    </location>
</feature>
<dbReference type="PRINTS" id="PR00038">
    <property type="entry name" value="HTHLUXR"/>
</dbReference>
<dbReference type="EMBL" id="FOFB01000001">
    <property type="protein sequence ID" value="SEP63169.1"/>
    <property type="molecule type" value="Genomic_DNA"/>
</dbReference>
<dbReference type="InterPro" id="IPR011006">
    <property type="entry name" value="CheY-like_superfamily"/>
</dbReference>
<dbReference type="PROSITE" id="PS50043">
    <property type="entry name" value="HTH_LUXR_2"/>
    <property type="match status" value="1"/>
</dbReference>